<dbReference type="Pfam" id="PF02136">
    <property type="entry name" value="NTF2"/>
    <property type="match status" value="1"/>
</dbReference>
<dbReference type="PROSITE" id="PS50177">
    <property type="entry name" value="NTF2_DOMAIN"/>
    <property type="match status" value="1"/>
</dbReference>
<dbReference type="InterPro" id="IPR018222">
    <property type="entry name" value="Nuclear_transport_factor_2_euk"/>
</dbReference>
<keyword evidence="4" id="KW-1185">Reference proteome</keyword>
<dbReference type="GO" id="GO:0034517">
    <property type="term" value="P:ribophagy"/>
    <property type="evidence" value="ECO:0007669"/>
    <property type="project" value="TreeGrafter"/>
</dbReference>
<reference evidence="3 4" key="2">
    <citation type="submission" date="2016-08" db="EMBL/GenBank/DDBJ databases">
        <title>Pervasive Adenine N6-methylation of Active Genes in Fungi.</title>
        <authorList>
            <consortium name="DOE Joint Genome Institute"/>
            <person name="Mondo S.J."/>
            <person name="Dannebaum R.O."/>
            <person name="Kuo R.C."/>
            <person name="Labutti K."/>
            <person name="Haridas S."/>
            <person name="Kuo A."/>
            <person name="Salamov A."/>
            <person name="Ahrendt S.R."/>
            <person name="Lipzen A."/>
            <person name="Sullivan W."/>
            <person name="Andreopoulos W.B."/>
            <person name="Clum A."/>
            <person name="Lindquist E."/>
            <person name="Daum C."/>
            <person name="Ramamoorthy G.K."/>
            <person name="Gryganskyi A."/>
            <person name="Culley D."/>
            <person name="Magnuson J.K."/>
            <person name="James T.Y."/>
            <person name="O'Malley M.A."/>
            <person name="Stajich J.E."/>
            <person name="Spatafora J.W."/>
            <person name="Visel A."/>
            <person name="Grigoriev I.V."/>
        </authorList>
    </citation>
    <scope>NUCLEOTIDE SEQUENCE [LARGE SCALE GENOMIC DNA]</scope>
    <source>
        <strain evidence="3 4">S4</strain>
    </source>
</reference>
<keyword evidence="1" id="KW-0694">RNA-binding</keyword>
<reference evidence="3 4" key="1">
    <citation type="submission" date="2016-08" db="EMBL/GenBank/DDBJ databases">
        <title>A Parts List for Fungal Cellulosomes Revealed by Comparative Genomics.</title>
        <authorList>
            <consortium name="DOE Joint Genome Institute"/>
            <person name="Haitjema C.H."/>
            <person name="Gilmore S.P."/>
            <person name="Henske J.K."/>
            <person name="Solomon K.V."/>
            <person name="De Groot R."/>
            <person name="Kuo A."/>
            <person name="Mondo S.J."/>
            <person name="Salamov A.A."/>
            <person name="Labutti K."/>
            <person name="Zhao Z."/>
            <person name="Chiniquy J."/>
            <person name="Barry K."/>
            <person name="Brewer H.M."/>
            <person name="Purvine S.O."/>
            <person name="Wright A.T."/>
            <person name="Boxma B."/>
            <person name="Van Alen T."/>
            <person name="Hackstein J.H."/>
            <person name="Baker S.E."/>
            <person name="Grigoriev I.V."/>
            <person name="O'Malley M.A."/>
        </authorList>
    </citation>
    <scope>NUCLEOTIDE SEQUENCE [LARGE SCALE GENOMIC DNA]</scope>
    <source>
        <strain evidence="3 4">S4</strain>
    </source>
</reference>
<dbReference type="FunFam" id="3.10.450.50:FF:000003">
    <property type="entry name" value="Nuclear transport factor 2 family protein"/>
    <property type="match status" value="1"/>
</dbReference>
<dbReference type="InterPro" id="IPR002075">
    <property type="entry name" value="NTF2_dom"/>
</dbReference>
<dbReference type="GO" id="GO:0003729">
    <property type="term" value="F:mRNA binding"/>
    <property type="evidence" value="ECO:0007669"/>
    <property type="project" value="TreeGrafter"/>
</dbReference>
<evidence type="ECO:0000256" key="1">
    <source>
        <dbReference type="ARBA" id="ARBA00022884"/>
    </source>
</evidence>
<feature type="domain" description="NTF2" evidence="2">
    <location>
        <begin position="11"/>
        <end position="127"/>
    </location>
</feature>
<dbReference type="InterPro" id="IPR039539">
    <property type="entry name" value="Ras_GTPase_bind_prot"/>
</dbReference>
<dbReference type="Gene3D" id="3.10.450.50">
    <property type="match status" value="1"/>
</dbReference>
<organism evidence="3 4">
    <name type="scientific">Anaeromyces robustus</name>
    <dbReference type="NCBI Taxonomy" id="1754192"/>
    <lineage>
        <taxon>Eukaryota</taxon>
        <taxon>Fungi</taxon>
        <taxon>Fungi incertae sedis</taxon>
        <taxon>Chytridiomycota</taxon>
        <taxon>Chytridiomycota incertae sedis</taxon>
        <taxon>Neocallimastigomycetes</taxon>
        <taxon>Neocallimastigales</taxon>
        <taxon>Neocallimastigaceae</taxon>
        <taxon>Anaeromyces</taxon>
    </lineage>
</organism>
<proteinExistence type="predicted"/>
<evidence type="ECO:0000313" key="4">
    <source>
        <dbReference type="Proteomes" id="UP000193944"/>
    </source>
</evidence>
<dbReference type="STRING" id="1754192.A0A1Y1XLH8"/>
<dbReference type="GO" id="GO:1990861">
    <property type="term" value="C:Ubp3-Bre5 deubiquitination complex"/>
    <property type="evidence" value="ECO:0007669"/>
    <property type="project" value="TreeGrafter"/>
</dbReference>
<accession>A0A1Y1XLH8</accession>
<dbReference type="GO" id="GO:0016579">
    <property type="term" value="P:protein deubiquitination"/>
    <property type="evidence" value="ECO:0007669"/>
    <property type="project" value="TreeGrafter"/>
</dbReference>
<dbReference type="Proteomes" id="UP000193944">
    <property type="component" value="Unassembled WGS sequence"/>
</dbReference>
<evidence type="ECO:0000313" key="3">
    <source>
        <dbReference type="EMBL" id="ORX86608.1"/>
    </source>
</evidence>
<dbReference type="GO" id="GO:0005829">
    <property type="term" value="C:cytosol"/>
    <property type="evidence" value="ECO:0007669"/>
    <property type="project" value="TreeGrafter"/>
</dbReference>
<dbReference type="OrthoDB" id="339151at2759"/>
<dbReference type="PANTHER" id="PTHR10693">
    <property type="entry name" value="RAS GTPASE-ACTIVATING PROTEIN-BINDING PROTEIN"/>
    <property type="match status" value="1"/>
</dbReference>
<dbReference type="InterPro" id="IPR032710">
    <property type="entry name" value="NTF2-like_dom_sf"/>
</dbReference>
<evidence type="ECO:0000259" key="2">
    <source>
        <dbReference type="PROSITE" id="PS50177"/>
    </source>
</evidence>
<dbReference type="SUPFAM" id="SSF54427">
    <property type="entry name" value="NTF2-like"/>
    <property type="match status" value="1"/>
</dbReference>
<comment type="caution">
    <text evidence="3">The sequence shown here is derived from an EMBL/GenBank/DDBJ whole genome shotgun (WGS) entry which is preliminary data.</text>
</comment>
<sequence>MSEKKFSPFEVSWLFVQEYYTIMNNSPEKLHQFYNKDSYYCNGSEGESSKIYHGQSEINKRIKELEYEDCKVLVSNVDSQVSSGDGIIIQVLGEMSNKGGASHKFAQTFFLAKQPNGYFVLNDIIRFLKEDIENEYE</sequence>
<name>A0A1Y1XLH8_9FUNG</name>
<dbReference type="GO" id="GO:1990904">
    <property type="term" value="C:ribonucleoprotein complex"/>
    <property type="evidence" value="ECO:0007669"/>
    <property type="project" value="TreeGrafter"/>
</dbReference>
<dbReference type="AlphaFoldDB" id="A0A1Y1XLH8"/>
<dbReference type="CDD" id="cd00780">
    <property type="entry name" value="NTF2"/>
    <property type="match status" value="1"/>
</dbReference>
<dbReference type="EMBL" id="MCFG01000019">
    <property type="protein sequence ID" value="ORX86608.1"/>
    <property type="molecule type" value="Genomic_DNA"/>
</dbReference>
<dbReference type="PANTHER" id="PTHR10693:SF20">
    <property type="entry name" value="AT27578P"/>
    <property type="match status" value="1"/>
</dbReference>
<protein>
    <submittedName>
        <fullName evidence="3">Nuclear transport factor 2</fullName>
    </submittedName>
</protein>
<gene>
    <name evidence="3" type="ORF">BCR32DRAFT_198877</name>
</gene>
<feature type="non-terminal residue" evidence="3">
    <location>
        <position position="137"/>
    </location>
</feature>